<dbReference type="Pfam" id="PF00004">
    <property type="entry name" value="AAA"/>
    <property type="match status" value="1"/>
</dbReference>
<dbReference type="InterPro" id="IPR015415">
    <property type="entry name" value="Spast_Vps4_C"/>
</dbReference>
<dbReference type="Pfam" id="PF09336">
    <property type="entry name" value="Vps4_C"/>
    <property type="match status" value="1"/>
</dbReference>
<dbReference type="GO" id="GO:0016887">
    <property type="term" value="F:ATP hydrolysis activity"/>
    <property type="evidence" value="ECO:0007669"/>
    <property type="project" value="InterPro"/>
</dbReference>
<dbReference type="OrthoDB" id="2194947at2759"/>
<dbReference type="Proteomes" id="UP000029725">
    <property type="component" value="Unassembled WGS sequence"/>
</dbReference>
<proteinExistence type="inferred from homology"/>
<dbReference type="GO" id="GO:0007033">
    <property type="term" value="P:vacuole organization"/>
    <property type="evidence" value="ECO:0007669"/>
    <property type="project" value="TreeGrafter"/>
</dbReference>
<dbReference type="AlphaFoldDB" id="A0A098VMS5"/>
<feature type="domain" description="ATPase AAA-type core" evidence="4">
    <location>
        <begin position="79"/>
        <end position="174"/>
    </location>
</feature>
<comment type="caution">
    <text evidence="7">The sequence shown here is derived from an EMBL/GenBank/DDBJ whole genome shotgun (WGS) entry which is preliminary data.</text>
</comment>
<dbReference type="GO" id="GO:0016197">
    <property type="term" value="P:endosomal transport"/>
    <property type="evidence" value="ECO:0007669"/>
    <property type="project" value="TreeGrafter"/>
</dbReference>
<dbReference type="FunFam" id="1.10.8.60:FF:000015">
    <property type="entry name" value="vacuolar protein sorting-associated protein 4A"/>
    <property type="match status" value="1"/>
</dbReference>
<dbReference type="Pfam" id="PF17862">
    <property type="entry name" value="AAA_lid_3"/>
    <property type="match status" value="1"/>
</dbReference>
<dbReference type="PROSITE" id="PS00674">
    <property type="entry name" value="AAA"/>
    <property type="match status" value="1"/>
</dbReference>
<evidence type="ECO:0000259" key="6">
    <source>
        <dbReference type="Pfam" id="PF17862"/>
    </source>
</evidence>
<reference evidence="7 8" key="1">
    <citation type="submission" date="2014-04" db="EMBL/GenBank/DDBJ databases">
        <title>A new species of microsporidia sheds light on the evolution of extreme parasitism.</title>
        <authorList>
            <person name="Haag K.L."/>
            <person name="James T.Y."/>
            <person name="Larsson R."/>
            <person name="Schaer T.M."/>
            <person name="Refardt D."/>
            <person name="Pombert J.-F."/>
            <person name="Ebert D."/>
        </authorList>
    </citation>
    <scope>NUCLEOTIDE SEQUENCE [LARGE SCALE GENOMIC DNA]</scope>
    <source>
        <strain evidence="7 8">UGP3</strain>
        <tissue evidence="7">Spores</tissue>
    </source>
</reference>
<gene>
    <name evidence="7" type="ORF">DI09_76p120</name>
</gene>
<dbReference type="PANTHER" id="PTHR23074">
    <property type="entry name" value="AAA DOMAIN-CONTAINING"/>
    <property type="match status" value="1"/>
</dbReference>
<evidence type="ECO:0000256" key="3">
    <source>
        <dbReference type="RuleBase" id="RU003651"/>
    </source>
</evidence>
<dbReference type="InterPro" id="IPR027417">
    <property type="entry name" value="P-loop_NTPase"/>
</dbReference>
<dbReference type="InterPro" id="IPR050304">
    <property type="entry name" value="MT-severing_AAA_ATPase"/>
</dbReference>
<name>A0A098VMS5_9MICR</name>
<dbReference type="VEuPathDB" id="MicrosporidiaDB:DI09_76p120"/>
<accession>A0A098VMS5</accession>
<evidence type="ECO:0000313" key="8">
    <source>
        <dbReference type="Proteomes" id="UP000029725"/>
    </source>
</evidence>
<dbReference type="InterPro" id="IPR003959">
    <property type="entry name" value="ATPase_AAA_core"/>
</dbReference>
<evidence type="ECO:0000259" key="4">
    <source>
        <dbReference type="Pfam" id="PF00004"/>
    </source>
</evidence>
<sequence>MSFFRSNSVSLTNSSDASDKLKSNLQSAILKENPNVKWEDVIGLESAKEALKEAVILPIKFPQLFSGKRKPWRGILLLVKSLFEMARESRPSIIFIDEIDSLCGSRTDGESEASRRVKTEFLVQMQGRLSRCDYYGVGVGTDDKGILVLGATNTPWQLDPAIRRRFEKRIYIPLPHPLARYKMFVEGIGEEAALSHQDLKQLAVLSEGFSGSDINVLIRDALMQPIRKIQMATHFKPFNADSSSSPLKSSAKDMMTPCLAGEPGAIEMNWTLLNSGQLMEPQLVMDDFLKSLGRVKASVSFADIEKHLEFTKEFGEDG</sequence>
<dbReference type="HOGENOM" id="CLU_000688_21_2_1"/>
<evidence type="ECO:0000256" key="1">
    <source>
        <dbReference type="ARBA" id="ARBA00022741"/>
    </source>
</evidence>
<protein>
    <submittedName>
        <fullName evidence="7">Vacuolar protein sorting-associated protein 4</fullName>
    </submittedName>
</protein>
<dbReference type="GeneID" id="25260777"/>
<evidence type="ECO:0000256" key="2">
    <source>
        <dbReference type="ARBA" id="ARBA00022840"/>
    </source>
</evidence>
<dbReference type="Gene3D" id="3.40.50.300">
    <property type="entry name" value="P-loop containing nucleotide triphosphate hydrolases"/>
    <property type="match status" value="2"/>
</dbReference>
<organism evidence="7 8">
    <name type="scientific">Mitosporidium daphniae</name>
    <dbReference type="NCBI Taxonomy" id="1485682"/>
    <lineage>
        <taxon>Eukaryota</taxon>
        <taxon>Fungi</taxon>
        <taxon>Fungi incertae sedis</taxon>
        <taxon>Microsporidia</taxon>
        <taxon>Mitosporidium</taxon>
    </lineage>
</organism>
<comment type="similarity">
    <text evidence="3">Belongs to the AAA ATPase family.</text>
</comment>
<dbReference type="InterPro" id="IPR041569">
    <property type="entry name" value="AAA_lid_3"/>
</dbReference>
<dbReference type="PANTHER" id="PTHR23074:SF83">
    <property type="entry name" value="VACUOLAR PROTEIN SORTING-ASSOCIATED PROTEIN 4A"/>
    <property type="match status" value="1"/>
</dbReference>
<keyword evidence="2 3" id="KW-0067">ATP-binding</keyword>
<dbReference type="GO" id="GO:0005524">
    <property type="term" value="F:ATP binding"/>
    <property type="evidence" value="ECO:0007669"/>
    <property type="project" value="UniProtKB-KW"/>
</dbReference>
<dbReference type="SUPFAM" id="SSF52540">
    <property type="entry name" value="P-loop containing nucleoside triphosphate hydrolases"/>
    <property type="match status" value="1"/>
</dbReference>
<feature type="domain" description="Spastin/Vps4 C-terminal" evidence="5">
    <location>
        <begin position="255"/>
        <end position="315"/>
    </location>
</feature>
<feature type="domain" description="AAA ATPase AAA+ lid" evidence="6">
    <location>
        <begin position="198"/>
        <end position="238"/>
    </location>
</feature>
<evidence type="ECO:0000259" key="5">
    <source>
        <dbReference type="Pfam" id="PF09336"/>
    </source>
</evidence>
<dbReference type="Gene3D" id="1.10.8.60">
    <property type="match status" value="1"/>
</dbReference>
<dbReference type="InterPro" id="IPR003960">
    <property type="entry name" value="ATPase_AAA_CS"/>
</dbReference>
<dbReference type="RefSeq" id="XP_013236765.1">
    <property type="nucleotide sequence ID" value="XM_013381311.1"/>
</dbReference>
<keyword evidence="8" id="KW-1185">Reference proteome</keyword>
<evidence type="ECO:0000313" key="7">
    <source>
        <dbReference type="EMBL" id="KGG50338.1"/>
    </source>
</evidence>
<keyword evidence="1 3" id="KW-0547">Nucleotide-binding</keyword>
<dbReference type="EMBL" id="JMKJ01000586">
    <property type="protein sequence ID" value="KGG50338.1"/>
    <property type="molecule type" value="Genomic_DNA"/>
</dbReference>